<keyword evidence="6" id="KW-1003">Cell membrane</keyword>
<proteinExistence type="inferred from homology"/>
<dbReference type="PROSITE" id="PS50895">
    <property type="entry name" value="SURF1"/>
    <property type="match status" value="1"/>
</dbReference>
<dbReference type="PANTHER" id="PTHR23427:SF2">
    <property type="entry name" value="SURFEIT LOCUS PROTEIN 1"/>
    <property type="match status" value="1"/>
</dbReference>
<evidence type="ECO:0000256" key="5">
    <source>
        <dbReference type="ARBA" id="ARBA00023136"/>
    </source>
</evidence>
<evidence type="ECO:0000256" key="7">
    <source>
        <dbReference type="SAM" id="MobiDB-lite"/>
    </source>
</evidence>
<dbReference type="AlphaFoldDB" id="A0A919P0F6"/>
<evidence type="ECO:0000256" key="1">
    <source>
        <dbReference type="ARBA" id="ARBA00004370"/>
    </source>
</evidence>
<gene>
    <name evidence="8" type="ORF">Cch01nite_16760</name>
</gene>
<dbReference type="GO" id="GO:0005886">
    <property type="term" value="C:plasma membrane"/>
    <property type="evidence" value="ECO:0007669"/>
    <property type="project" value="UniProtKB-SubCell"/>
</dbReference>
<sequence length="308" mass="32086">MSPAVRRAAGLLLVAVVLAVVCSLLGRWQWNRHVWRDGQIAIVEANYSATPVPLDTVLTGAGAAVADDEEWHQVTATGHYDDAATVLLRNRPVDGNAAYHVLVPFVVEDASAGTADAPTQAGTVLVVDRGWVPLGANGSDDVAAPPPPSGTVTLTARLRHDERPSTRTAPTGQVHAISAEQVLAAGGLGGSPTYATYGQMVDEDPAATVALGALERPDTDPGSHLSYAFQWWTFALGGLVAFSVAARRELRADDAPAVPAASTPGAAGAPPAPARPGPRVDRPHRRGGRDEDDEDALIDAQLSAEHPR</sequence>
<organism evidence="8 9">
    <name type="scientific">Cellulomonas chitinilytica</name>
    <dbReference type="NCBI Taxonomy" id="398759"/>
    <lineage>
        <taxon>Bacteria</taxon>
        <taxon>Bacillati</taxon>
        <taxon>Actinomycetota</taxon>
        <taxon>Actinomycetes</taxon>
        <taxon>Micrococcales</taxon>
        <taxon>Cellulomonadaceae</taxon>
        <taxon>Cellulomonas</taxon>
    </lineage>
</organism>
<evidence type="ECO:0000256" key="3">
    <source>
        <dbReference type="ARBA" id="ARBA00022692"/>
    </source>
</evidence>
<name>A0A919P0F6_9CELL</name>
<accession>A0A919P0F6</accession>
<dbReference type="Proteomes" id="UP000632740">
    <property type="component" value="Unassembled WGS sequence"/>
</dbReference>
<reference evidence="8" key="1">
    <citation type="submission" date="2021-01" db="EMBL/GenBank/DDBJ databases">
        <title>Whole genome shotgun sequence of Cellulomonas chitinilytica NBRC 110799.</title>
        <authorList>
            <person name="Komaki H."/>
            <person name="Tamura T."/>
        </authorList>
    </citation>
    <scope>NUCLEOTIDE SEQUENCE</scope>
    <source>
        <strain evidence="8">NBRC 110799</strain>
    </source>
</reference>
<keyword evidence="9" id="KW-1185">Reference proteome</keyword>
<dbReference type="Pfam" id="PF02104">
    <property type="entry name" value="SURF1"/>
    <property type="match status" value="1"/>
</dbReference>
<evidence type="ECO:0000256" key="6">
    <source>
        <dbReference type="RuleBase" id="RU363076"/>
    </source>
</evidence>
<feature type="region of interest" description="Disordered" evidence="7">
    <location>
        <begin position="255"/>
        <end position="308"/>
    </location>
</feature>
<keyword evidence="5" id="KW-0472">Membrane</keyword>
<evidence type="ECO:0000313" key="9">
    <source>
        <dbReference type="Proteomes" id="UP000632740"/>
    </source>
</evidence>
<dbReference type="PANTHER" id="PTHR23427">
    <property type="entry name" value="SURFEIT LOCUS PROTEIN"/>
    <property type="match status" value="1"/>
</dbReference>
<feature type="compositionally biased region" description="Low complexity" evidence="7">
    <location>
        <begin position="255"/>
        <end position="269"/>
    </location>
</feature>
<dbReference type="InterPro" id="IPR045214">
    <property type="entry name" value="Surf1/Surf4"/>
</dbReference>
<evidence type="ECO:0000256" key="2">
    <source>
        <dbReference type="ARBA" id="ARBA00007165"/>
    </source>
</evidence>
<protein>
    <recommendedName>
        <fullName evidence="6">SURF1-like protein</fullName>
    </recommendedName>
</protein>
<evidence type="ECO:0000256" key="4">
    <source>
        <dbReference type="ARBA" id="ARBA00022989"/>
    </source>
</evidence>
<dbReference type="EMBL" id="BONK01000005">
    <property type="protein sequence ID" value="GIG20952.1"/>
    <property type="molecule type" value="Genomic_DNA"/>
</dbReference>
<dbReference type="InterPro" id="IPR002994">
    <property type="entry name" value="Surf1/Shy1"/>
</dbReference>
<keyword evidence="4" id="KW-1133">Transmembrane helix</keyword>
<evidence type="ECO:0000313" key="8">
    <source>
        <dbReference type="EMBL" id="GIG20952.1"/>
    </source>
</evidence>
<comment type="subcellular location">
    <subcellularLocation>
        <location evidence="6">Cell membrane</location>
        <topology evidence="6">Multi-pass membrane protein</topology>
    </subcellularLocation>
    <subcellularLocation>
        <location evidence="1">Membrane</location>
    </subcellularLocation>
</comment>
<comment type="caution">
    <text evidence="8">The sequence shown here is derived from an EMBL/GenBank/DDBJ whole genome shotgun (WGS) entry which is preliminary data.</text>
</comment>
<dbReference type="RefSeq" id="WP_203751313.1">
    <property type="nucleotide sequence ID" value="NZ_BONK01000005.1"/>
</dbReference>
<dbReference type="CDD" id="cd06662">
    <property type="entry name" value="SURF1"/>
    <property type="match status" value="1"/>
</dbReference>
<keyword evidence="3" id="KW-0812">Transmembrane</keyword>
<comment type="similarity">
    <text evidence="2 6">Belongs to the SURF1 family.</text>
</comment>